<evidence type="ECO:0000313" key="2">
    <source>
        <dbReference type="EMBL" id="GFC87969.1"/>
    </source>
</evidence>
<dbReference type="AlphaFoldDB" id="A0A699RKN5"/>
<protein>
    <submittedName>
        <fullName evidence="2">Uncharacterized protein</fullName>
    </submittedName>
</protein>
<feature type="region of interest" description="Disordered" evidence="1">
    <location>
        <begin position="1"/>
        <end position="108"/>
    </location>
</feature>
<feature type="compositionally biased region" description="Basic and acidic residues" evidence="1">
    <location>
        <begin position="44"/>
        <end position="58"/>
    </location>
</feature>
<evidence type="ECO:0000256" key="1">
    <source>
        <dbReference type="SAM" id="MobiDB-lite"/>
    </source>
</evidence>
<feature type="non-terminal residue" evidence="2">
    <location>
        <position position="180"/>
    </location>
</feature>
<sequence length="180" mass="20067">HPRPAAGPDGSDSPVGLHHRRKSRHRQAPLVAEAAGKSRGLQEQPEHQRQRAQSLDRRLRPRGRGASAGETAGQTGRPERGRDHGQCFAFSGAQSGAEERRGHDRRADAYRPRAAHRWRAREGHCSASAEDFRIDPAGAEPWQLRRTAGLFERRHHRALCQTLLGRGEDFVLKPMPKPDA</sequence>
<name>A0A699RKN5_TANCI</name>
<comment type="caution">
    <text evidence="2">The sequence shown here is derived from an EMBL/GenBank/DDBJ whole genome shotgun (WGS) entry which is preliminary data.</text>
</comment>
<gene>
    <name evidence="2" type="ORF">Tci_859939</name>
</gene>
<organism evidence="2">
    <name type="scientific">Tanacetum cinerariifolium</name>
    <name type="common">Dalmatian daisy</name>
    <name type="synonym">Chrysanthemum cinerariifolium</name>
    <dbReference type="NCBI Taxonomy" id="118510"/>
    <lineage>
        <taxon>Eukaryota</taxon>
        <taxon>Viridiplantae</taxon>
        <taxon>Streptophyta</taxon>
        <taxon>Embryophyta</taxon>
        <taxon>Tracheophyta</taxon>
        <taxon>Spermatophyta</taxon>
        <taxon>Magnoliopsida</taxon>
        <taxon>eudicotyledons</taxon>
        <taxon>Gunneridae</taxon>
        <taxon>Pentapetalae</taxon>
        <taxon>asterids</taxon>
        <taxon>campanulids</taxon>
        <taxon>Asterales</taxon>
        <taxon>Asteraceae</taxon>
        <taxon>Asteroideae</taxon>
        <taxon>Anthemideae</taxon>
        <taxon>Anthemidinae</taxon>
        <taxon>Tanacetum</taxon>
    </lineage>
</organism>
<proteinExistence type="predicted"/>
<feature type="compositionally biased region" description="Basic and acidic residues" evidence="1">
    <location>
        <begin position="97"/>
        <end position="108"/>
    </location>
</feature>
<feature type="non-terminal residue" evidence="2">
    <location>
        <position position="1"/>
    </location>
</feature>
<reference evidence="2" key="1">
    <citation type="journal article" date="2019" name="Sci. Rep.">
        <title>Draft genome of Tanacetum cinerariifolium, the natural source of mosquito coil.</title>
        <authorList>
            <person name="Yamashiro T."/>
            <person name="Shiraishi A."/>
            <person name="Satake H."/>
            <person name="Nakayama K."/>
        </authorList>
    </citation>
    <scope>NUCLEOTIDE SEQUENCE</scope>
</reference>
<feature type="compositionally biased region" description="Basic residues" evidence="1">
    <location>
        <begin position="17"/>
        <end position="27"/>
    </location>
</feature>
<accession>A0A699RKN5</accession>
<dbReference type="EMBL" id="BKCJ011113134">
    <property type="protein sequence ID" value="GFC87969.1"/>
    <property type="molecule type" value="Genomic_DNA"/>
</dbReference>